<feature type="transmembrane region" description="Helical" evidence="1">
    <location>
        <begin position="42"/>
        <end position="59"/>
    </location>
</feature>
<dbReference type="InterPro" id="IPR031306">
    <property type="entry name" value="CcdC"/>
</dbReference>
<sequence>MLENIPSRFVIMGSTLVAILMGTFIMMMRLRSQKKPVNAKKILIPPVAMSTGALMFVFEEFRISPLQILEAIVVGVIFSLVLIATSKFEIRDNEIYMKRSKAFFIILVSLLIIRTLGKVWLTESFDPGELAGMFWLLAFAMLWPWRIAMLIQYKKIEKSHLLQSMEKGK</sequence>
<reference evidence="2 3" key="1">
    <citation type="submission" date="2019-02" db="EMBL/GenBank/DDBJ databases">
        <title>Ureibacillus thermophilus.</title>
        <authorList>
            <person name="Sunny J.S."/>
            <person name="Natarajan A."/>
            <person name="Saleena L.M."/>
        </authorList>
    </citation>
    <scope>NUCLEOTIDE SEQUENCE [LARGE SCALE GENOMIC DNA]</scope>
    <source>
        <strain evidence="2 3">LM102</strain>
    </source>
</reference>
<proteinExistence type="predicted"/>
<dbReference type="RefSeq" id="WP_208649871.1">
    <property type="nucleotide sequence ID" value="NZ_CP036528.1"/>
</dbReference>
<evidence type="ECO:0000313" key="2">
    <source>
        <dbReference type="EMBL" id="QBK26181.1"/>
    </source>
</evidence>
<keyword evidence="1" id="KW-0472">Membrane</keyword>
<keyword evidence="3" id="KW-1185">Reference proteome</keyword>
<dbReference type="InterPro" id="IPR058247">
    <property type="entry name" value="DUF1453"/>
</dbReference>
<keyword evidence="1" id="KW-0812">Transmembrane</keyword>
<organism evidence="2 3">
    <name type="scientific">Ureibacillus thermophilus</name>
    <dbReference type="NCBI Taxonomy" id="367743"/>
    <lineage>
        <taxon>Bacteria</taxon>
        <taxon>Bacillati</taxon>
        <taxon>Bacillota</taxon>
        <taxon>Bacilli</taxon>
        <taxon>Bacillales</taxon>
        <taxon>Caryophanaceae</taxon>
        <taxon>Ureibacillus</taxon>
    </lineage>
</organism>
<accession>A0A4P6UVA3</accession>
<feature type="transmembrane region" description="Helical" evidence="1">
    <location>
        <begin position="102"/>
        <end position="121"/>
    </location>
</feature>
<dbReference type="Proteomes" id="UP000291151">
    <property type="component" value="Chromosome"/>
</dbReference>
<dbReference type="PIRSF" id="PIRSF021441">
    <property type="entry name" value="DUF1453"/>
    <property type="match status" value="1"/>
</dbReference>
<gene>
    <name evidence="2" type="ORF">DKZ56_10100</name>
</gene>
<dbReference type="AlphaFoldDB" id="A0A4P6UVA3"/>
<feature type="transmembrane region" description="Helical" evidence="1">
    <location>
        <begin position="6"/>
        <end position="30"/>
    </location>
</feature>
<protein>
    <submittedName>
        <fullName evidence="2">Cytochrome c biogenesis protein CcdC</fullName>
    </submittedName>
</protein>
<feature type="transmembrane region" description="Helical" evidence="1">
    <location>
        <begin position="133"/>
        <end position="151"/>
    </location>
</feature>
<dbReference type="Pfam" id="PF07301">
    <property type="entry name" value="DUF1453"/>
    <property type="match status" value="1"/>
</dbReference>
<evidence type="ECO:0000313" key="3">
    <source>
        <dbReference type="Proteomes" id="UP000291151"/>
    </source>
</evidence>
<dbReference type="KEGG" id="uth:DKZ56_10100"/>
<keyword evidence="1" id="KW-1133">Transmembrane helix</keyword>
<dbReference type="PANTHER" id="PTHR39164">
    <property type="entry name" value="PROTEIN CCDC"/>
    <property type="match status" value="1"/>
</dbReference>
<evidence type="ECO:0000256" key="1">
    <source>
        <dbReference type="SAM" id="Phobius"/>
    </source>
</evidence>
<dbReference type="EMBL" id="CP036528">
    <property type="protein sequence ID" value="QBK26181.1"/>
    <property type="molecule type" value="Genomic_DNA"/>
</dbReference>
<feature type="transmembrane region" description="Helical" evidence="1">
    <location>
        <begin position="71"/>
        <end position="90"/>
    </location>
</feature>
<dbReference type="PANTHER" id="PTHR39164:SF1">
    <property type="entry name" value="PROTEIN CCDC"/>
    <property type="match status" value="1"/>
</dbReference>
<name>A0A4P6UVA3_9BACL</name>